<name>A0A1H0Z5F2_9MICO</name>
<evidence type="ECO:0000256" key="1">
    <source>
        <dbReference type="SAM" id="MobiDB-lite"/>
    </source>
</evidence>
<proteinExistence type="predicted"/>
<evidence type="ECO:0008006" key="4">
    <source>
        <dbReference type="Google" id="ProtNLM"/>
    </source>
</evidence>
<evidence type="ECO:0000313" key="3">
    <source>
        <dbReference type="Proteomes" id="UP000182690"/>
    </source>
</evidence>
<gene>
    <name evidence="2" type="ORF">SAMN04488565_1460</name>
</gene>
<accession>A0A1H0Z5F2</accession>
<dbReference type="OrthoDB" id="4953969at2"/>
<organism evidence="2 3">
    <name type="scientific">Leucobacter chromiiresistens</name>
    <dbReference type="NCBI Taxonomy" id="1079994"/>
    <lineage>
        <taxon>Bacteria</taxon>
        <taxon>Bacillati</taxon>
        <taxon>Actinomycetota</taxon>
        <taxon>Actinomycetes</taxon>
        <taxon>Micrococcales</taxon>
        <taxon>Microbacteriaceae</taxon>
        <taxon>Leucobacter</taxon>
    </lineage>
</organism>
<reference evidence="2 3" key="1">
    <citation type="submission" date="2016-10" db="EMBL/GenBank/DDBJ databases">
        <authorList>
            <person name="de Groot N.N."/>
        </authorList>
    </citation>
    <scope>NUCLEOTIDE SEQUENCE [LARGE SCALE GENOMIC DNA]</scope>
    <source>
        <strain evidence="2 3">DSM 22788</strain>
    </source>
</reference>
<dbReference type="Proteomes" id="UP000182690">
    <property type="component" value="Unassembled WGS sequence"/>
</dbReference>
<dbReference type="AlphaFoldDB" id="A0A1H0Z5F2"/>
<evidence type="ECO:0000313" key="2">
    <source>
        <dbReference type="EMBL" id="SDQ22604.1"/>
    </source>
</evidence>
<dbReference type="eggNOG" id="COG1302">
    <property type="taxonomic scope" value="Bacteria"/>
</dbReference>
<protein>
    <recommendedName>
        <fullName evidence="4">Asp23/Gls24 family envelope stress response protein</fullName>
    </recommendedName>
</protein>
<feature type="region of interest" description="Disordered" evidence="1">
    <location>
        <begin position="1"/>
        <end position="20"/>
    </location>
</feature>
<dbReference type="EMBL" id="FNKB01000001">
    <property type="protein sequence ID" value="SDQ22604.1"/>
    <property type="molecule type" value="Genomic_DNA"/>
</dbReference>
<dbReference type="RefSeq" id="WP_010154720.1">
    <property type="nucleotide sequence ID" value="NZ_FNKB01000001.1"/>
</dbReference>
<sequence length="217" mass="22689">MNDLNSPTPDGLGMEPDDLDGYTIEQLSDYLDSGRSPVNPEIESSPGCRIALDALQRLRQLSPELLAADTRAEPEADESWVLGILAGISLDARAGRRIPIPSPEPAADLGITEGAVRGMVRAAENDVAGVLIGRVRIDGDPTEPGQPVTICAEVSVAHGVDIQAAVTQLRAAIEARIAAHALLNLAGIDIVVQDVHGVPSSFGGRRGDGIGTESEEH</sequence>
<dbReference type="STRING" id="1079994.SAMN04488565_1460"/>